<evidence type="ECO:0000313" key="3">
    <source>
        <dbReference type="Proteomes" id="UP001498398"/>
    </source>
</evidence>
<dbReference type="Gene3D" id="1.20.1280.50">
    <property type="match status" value="1"/>
</dbReference>
<dbReference type="EMBL" id="JBANRG010000003">
    <property type="protein sequence ID" value="KAK7468289.1"/>
    <property type="molecule type" value="Genomic_DNA"/>
</dbReference>
<dbReference type="InterPro" id="IPR001810">
    <property type="entry name" value="F-box_dom"/>
</dbReference>
<dbReference type="Proteomes" id="UP001498398">
    <property type="component" value="Unassembled WGS sequence"/>
</dbReference>
<reference evidence="2 3" key="1">
    <citation type="submission" date="2024-01" db="EMBL/GenBank/DDBJ databases">
        <title>A draft genome for the cacao thread blight pathogen Marasmiellus scandens.</title>
        <authorList>
            <person name="Baruah I.K."/>
            <person name="Leung J."/>
            <person name="Bukari Y."/>
            <person name="Amoako-Attah I."/>
            <person name="Meinhardt L.W."/>
            <person name="Bailey B.A."/>
            <person name="Cohen S.P."/>
        </authorList>
    </citation>
    <scope>NUCLEOTIDE SEQUENCE [LARGE SCALE GENOMIC DNA]</scope>
    <source>
        <strain evidence="2 3">GH-19</strain>
    </source>
</reference>
<dbReference type="InterPro" id="IPR036047">
    <property type="entry name" value="F-box-like_dom_sf"/>
</dbReference>
<proteinExistence type="predicted"/>
<evidence type="ECO:0000313" key="2">
    <source>
        <dbReference type="EMBL" id="KAK7468289.1"/>
    </source>
</evidence>
<feature type="domain" description="F-box" evidence="1">
    <location>
        <begin position="87"/>
        <end position="143"/>
    </location>
</feature>
<evidence type="ECO:0000259" key="1">
    <source>
        <dbReference type="Pfam" id="PF12937"/>
    </source>
</evidence>
<name>A0ABR1K106_9AGAR</name>
<protein>
    <recommendedName>
        <fullName evidence="1">F-box domain-containing protein</fullName>
    </recommendedName>
</protein>
<dbReference type="SUPFAM" id="SSF81383">
    <property type="entry name" value="F-box domain"/>
    <property type="match status" value="1"/>
</dbReference>
<gene>
    <name evidence="2" type="ORF">VKT23_002803</name>
</gene>
<keyword evidence="3" id="KW-1185">Reference proteome</keyword>
<sequence length="575" mass="64741">MNCNTSENSSSHAASSSITELLRTLRGAYSSETQANSTRQLLQVGEKILAEYDSEILALNTALSALRRKREAIQSSLTQYRSLLAPIRRLPPEILSHIFCQLGPDFLMQFSSFSSLPALAVSAVCTSWRHLALSTPKLWAHLDVDLVDLSLRLDDDDQTDDSNYPFIKNARRMRTNLRLYLERSCQAPLHLTLLVANLFTVDVKYNVSPMKALAEHAHRWHAVEIFWDYTRNEELGFDLPVPDNPFSTITHLPNLKTFQFCHDGDVHHTAYDTFTLLAHTPWLSDFSAIGLLPSPSLTLPWHQITNLTLGRVPCSEALQLVQFCQNVISLCLNYLEDDQGVISSVTVPKLKSLTIGCDFGESRVVLQDLFSCLTLPLLSSLCLKYHVDEDSFGLWPTFREGQWPHSEFSDMLSRSKCILDTLLLDHLLMKDVDILDLLHLTPSVTTLTIIESNVKRGTSITDFFLDGLTFGGEAPNDTLLSEVILPNLREIKFHVCNPLKFDPQKFARMVKSRWTPDSGNERLSSVTLDWSAEQSCKRNFDKSIAEENIAPGLAPLFELRGADLFLNLFGTVLTQ</sequence>
<comment type="caution">
    <text evidence="2">The sequence shown here is derived from an EMBL/GenBank/DDBJ whole genome shotgun (WGS) entry which is preliminary data.</text>
</comment>
<accession>A0ABR1K106</accession>
<organism evidence="2 3">
    <name type="scientific">Marasmiellus scandens</name>
    <dbReference type="NCBI Taxonomy" id="2682957"/>
    <lineage>
        <taxon>Eukaryota</taxon>
        <taxon>Fungi</taxon>
        <taxon>Dikarya</taxon>
        <taxon>Basidiomycota</taxon>
        <taxon>Agaricomycotina</taxon>
        <taxon>Agaricomycetes</taxon>
        <taxon>Agaricomycetidae</taxon>
        <taxon>Agaricales</taxon>
        <taxon>Marasmiineae</taxon>
        <taxon>Omphalotaceae</taxon>
        <taxon>Marasmiellus</taxon>
    </lineage>
</organism>
<dbReference type="Pfam" id="PF12937">
    <property type="entry name" value="F-box-like"/>
    <property type="match status" value="1"/>
</dbReference>